<proteinExistence type="inferred from homology"/>
<dbReference type="GO" id="GO:0003924">
    <property type="term" value="F:GTPase activity"/>
    <property type="evidence" value="ECO:0007669"/>
    <property type="project" value="InterPro"/>
</dbReference>
<dbReference type="Pfam" id="PF00448">
    <property type="entry name" value="SRP54"/>
    <property type="match status" value="1"/>
</dbReference>
<dbReference type="Proteomes" id="UP001162031">
    <property type="component" value="Unassembled WGS sequence"/>
</dbReference>
<evidence type="ECO:0000256" key="5">
    <source>
        <dbReference type="ARBA" id="ARBA00023134"/>
    </source>
</evidence>
<dbReference type="GO" id="GO:0006886">
    <property type="term" value="P:intracellular protein transport"/>
    <property type="evidence" value="ECO:0007669"/>
    <property type="project" value="InterPro"/>
</dbReference>
<dbReference type="CDD" id="cd14826">
    <property type="entry name" value="SR_alpha_SRX"/>
    <property type="match status" value="1"/>
</dbReference>
<keyword evidence="7" id="KW-0675">Receptor</keyword>
<dbReference type="GO" id="GO:0005525">
    <property type="term" value="F:GTP binding"/>
    <property type="evidence" value="ECO:0007669"/>
    <property type="project" value="UniProtKB-KW"/>
</dbReference>
<dbReference type="GO" id="GO:0005047">
    <property type="term" value="F:signal recognition particle binding"/>
    <property type="evidence" value="ECO:0007669"/>
    <property type="project" value="InterPro"/>
</dbReference>
<comment type="subcellular location">
    <subcellularLocation>
        <location evidence="1">Endoplasmic reticulum membrane</location>
        <topology evidence="1">Peripheral membrane protein</topology>
        <orientation evidence="1">Cytoplasmic side</orientation>
    </subcellularLocation>
</comment>
<dbReference type="PANTHER" id="PTHR43134">
    <property type="entry name" value="SIGNAL RECOGNITION PARTICLE RECEPTOR SUBUNIT ALPHA"/>
    <property type="match status" value="1"/>
</dbReference>
<evidence type="ECO:0000256" key="7">
    <source>
        <dbReference type="ARBA" id="ARBA00023170"/>
    </source>
</evidence>
<dbReference type="Pfam" id="PF02881">
    <property type="entry name" value="SRP54_N"/>
    <property type="match status" value="1"/>
</dbReference>
<feature type="compositionally biased region" description="Polar residues" evidence="8">
    <location>
        <begin position="145"/>
        <end position="157"/>
    </location>
</feature>
<dbReference type="Pfam" id="PF04086">
    <property type="entry name" value="SRP-alpha_N"/>
    <property type="match status" value="1"/>
</dbReference>
<sequence length="603" mass="66643">MIDHFVIFSKTGTVLWSRTLCKLGSDPVDTLITRVLMEDRAGDKKFIDDTYALQWVFENKLDLVFVVVYQKILQLLYIEELLESVKKDFVAMFPQQIANKTPVVYGPRFTTILKASELKATSKQVRKGPRGFDMSKKAKAKGVTNHASGRTASSVRSSVKDGEQSNDDGSDSPAFDELDLNDLESKAALNSSKGRKMRTGPRRKGKESAAKESKKSGKQRTIWDNTKVSKTEAKALDRSKTVSAAEEVAQLREKREAYIGELEDSDSDELVDTDDESAPSSEAESDSSQGGWSFSKTRIGSFLSSVSGNKILERKDLEPVITPMHQMLISKNVASEVANELCESVITTVVGQRLESFTRISTVVRKALEAALLRILTPKKSTDVLREILQAKAEGRAYSIVFVGVNGVGKSTSLSKVCYYLKSKGINVMIAACDTFRSGAVEQLNQHAKVLDVKLFERGYAKDPASVAKEAIKYGTDNGYDCVLIDTAGRMQNNEPLMRALAKLVSNNEPDLVLFVGEALVGNDGIDQLSMFDRSLADYSDRREPHRIDGIVITKFDTIDDKVGAALSMVYKTGQPIMFVGTGQKYTHLKKLNVRTVLRHLLQ</sequence>
<name>A0AAV0UWW4_HYABA</name>
<dbReference type="InterPro" id="IPR011012">
    <property type="entry name" value="Longin-like_dom_sf"/>
</dbReference>
<dbReference type="InterPro" id="IPR027417">
    <property type="entry name" value="P-loop_NTPase"/>
</dbReference>
<feature type="compositionally biased region" description="Basic and acidic residues" evidence="8">
    <location>
        <begin position="206"/>
        <end position="215"/>
    </location>
</feature>
<feature type="region of interest" description="Disordered" evidence="8">
    <location>
        <begin position="120"/>
        <end position="228"/>
    </location>
</feature>
<dbReference type="Gene3D" id="1.20.120.140">
    <property type="entry name" value="Signal recognition particle SRP54, nucleotide-binding domain"/>
    <property type="match status" value="1"/>
</dbReference>
<dbReference type="PANTHER" id="PTHR43134:SF1">
    <property type="entry name" value="SIGNAL RECOGNITION PARTICLE RECEPTOR SUBUNIT ALPHA"/>
    <property type="match status" value="1"/>
</dbReference>
<protein>
    <recommendedName>
        <fullName evidence="9">SRP54-type proteins GTP-binding domain-containing protein</fullName>
    </recommendedName>
</protein>
<accession>A0AAV0UWW4</accession>
<dbReference type="SUPFAM" id="SSF64356">
    <property type="entry name" value="SNARE-like"/>
    <property type="match status" value="1"/>
</dbReference>
<dbReference type="GO" id="GO:0005785">
    <property type="term" value="C:signal recognition particle receptor complex"/>
    <property type="evidence" value="ECO:0007669"/>
    <property type="project" value="InterPro"/>
</dbReference>
<comment type="caution">
    <text evidence="10">The sequence shown here is derived from an EMBL/GenBank/DDBJ whole genome shotgun (WGS) entry which is preliminary data.</text>
</comment>
<evidence type="ECO:0000256" key="4">
    <source>
        <dbReference type="ARBA" id="ARBA00022824"/>
    </source>
</evidence>
<feature type="region of interest" description="Disordered" evidence="8">
    <location>
        <begin position="259"/>
        <end position="292"/>
    </location>
</feature>
<feature type="compositionally biased region" description="Acidic residues" evidence="8">
    <location>
        <begin position="164"/>
        <end position="182"/>
    </location>
</feature>
<feature type="compositionally biased region" description="Basic residues" evidence="8">
    <location>
        <begin position="193"/>
        <end position="205"/>
    </location>
</feature>
<evidence type="ECO:0000256" key="6">
    <source>
        <dbReference type="ARBA" id="ARBA00023136"/>
    </source>
</evidence>
<keyword evidence="4" id="KW-0256">Endoplasmic reticulum</keyword>
<feature type="compositionally biased region" description="Acidic residues" evidence="8">
    <location>
        <begin position="261"/>
        <end position="277"/>
    </location>
</feature>
<evidence type="ECO:0000256" key="8">
    <source>
        <dbReference type="SAM" id="MobiDB-lite"/>
    </source>
</evidence>
<feature type="domain" description="SRP54-type proteins GTP-binding" evidence="9">
    <location>
        <begin position="576"/>
        <end position="589"/>
    </location>
</feature>
<evidence type="ECO:0000256" key="1">
    <source>
        <dbReference type="ARBA" id="ARBA00004397"/>
    </source>
</evidence>
<dbReference type="EMBL" id="CANTFL010001449">
    <property type="protein sequence ID" value="CAI5741386.1"/>
    <property type="molecule type" value="Genomic_DNA"/>
</dbReference>
<evidence type="ECO:0000313" key="10">
    <source>
        <dbReference type="EMBL" id="CAI5741386.1"/>
    </source>
</evidence>
<comment type="similarity">
    <text evidence="2">Belongs to the GTP-binding SRP family.</text>
</comment>
<keyword evidence="5" id="KW-0342">GTP-binding</keyword>
<reference evidence="10" key="1">
    <citation type="submission" date="2022-12" db="EMBL/GenBank/DDBJ databases">
        <authorList>
            <person name="Webb A."/>
        </authorList>
    </citation>
    <scope>NUCLEOTIDE SEQUENCE</scope>
    <source>
        <strain evidence="10">Hp1</strain>
    </source>
</reference>
<dbReference type="Gene3D" id="3.30.450.60">
    <property type="match status" value="1"/>
</dbReference>
<feature type="compositionally biased region" description="Low complexity" evidence="8">
    <location>
        <begin position="278"/>
        <end position="288"/>
    </location>
</feature>
<dbReference type="InterPro" id="IPR013822">
    <property type="entry name" value="Signal_recog_particl_SRP54_hlx"/>
</dbReference>
<dbReference type="SUPFAM" id="SSF47364">
    <property type="entry name" value="Domain of the SRP/SRP receptor G-proteins"/>
    <property type="match status" value="1"/>
</dbReference>
<evidence type="ECO:0000256" key="2">
    <source>
        <dbReference type="ARBA" id="ARBA00008531"/>
    </source>
</evidence>
<keyword evidence="3" id="KW-0547">Nucleotide-binding</keyword>
<dbReference type="PROSITE" id="PS00300">
    <property type="entry name" value="SRP54"/>
    <property type="match status" value="1"/>
</dbReference>
<evidence type="ECO:0000313" key="11">
    <source>
        <dbReference type="Proteomes" id="UP001162031"/>
    </source>
</evidence>
<dbReference type="InterPro" id="IPR042101">
    <property type="entry name" value="SRP54_N_sf"/>
</dbReference>
<dbReference type="InterPro" id="IPR000897">
    <property type="entry name" value="SRP54_GTPase_dom"/>
</dbReference>
<dbReference type="InterPro" id="IPR003593">
    <property type="entry name" value="AAA+_ATPase"/>
</dbReference>
<gene>
    <name evidence="10" type="ORF">HBR001_LOCUS8461</name>
</gene>
<evidence type="ECO:0000259" key="9">
    <source>
        <dbReference type="PROSITE" id="PS00300"/>
    </source>
</evidence>
<dbReference type="SMART" id="SM00962">
    <property type="entry name" value="SRP54"/>
    <property type="match status" value="1"/>
</dbReference>
<dbReference type="InterPro" id="IPR036225">
    <property type="entry name" value="SRP/SRP_N"/>
</dbReference>
<dbReference type="InterPro" id="IPR007222">
    <property type="entry name" value="Sig_recog_particle_rcpt_asu_N"/>
</dbReference>
<keyword evidence="11" id="KW-1185">Reference proteome</keyword>
<dbReference type="Gene3D" id="3.40.50.300">
    <property type="entry name" value="P-loop containing nucleotide triphosphate hydrolases"/>
    <property type="match status" value="1"/>
</dbReference>
<dbReference type="SUPFAM" id="SSF52540">
    <property type="entry name" value="P-loop containing nucleoside triphosphate hydrolases"/>
    <property type="match status" value="1"/>
</dbReference>
<dbReference type="AlphaFoldDB" id="A0AAV0UWW4"/>
<organism evidence="10 11">
    <name type="scientific">Hyaloperonospora brassicae</name>
    <name type="common">Brassica downy mildew</name>
    <name type="synonym">Peronospora brassicae</name>
    <dbReference type="NCBI Taxonomy" id="162125"/>
    <lineage>
        <taxon>Eukaryota</taxon>
        <taxon>Sar</taxon>
        <taxon>Stramenopiles</taxon>
        <taxon>Oomycota</taxon>
        <taxon>Peronosporomycetes</taxon>
        <taxon>Peronosporales</taxon>
        <taxon>Peronosporaceae</taxon>
        <taxon>Hyaloperonospora</taxon>
    </lineage>
</organism>
<dbReference type="GO" id="GO:0006614">
    <property type="term" value="P:SRP-dependent cotranslational protein targeting to membrane"/>
    <property type="evidence" value="ECO:0007669"/>
    <property type="project" value="InterPro"/>
</dbReference>
<evidence type="ECO:0000256" key="3">
    <source>
        <dbReference type="ARBA" id="ARBA00022741"/>
    </source>
</evidence>
<keyword evidence="6" id="KW-0472">Membrane</keyword>
<dbReference type="FunFam" id="3.40.50.300:FF:000188">
    <property type="entry name" value="signal recognition particle receptor subunit alpha"/>
    <property type="match status" value="1"/>
</dbReference>
<dbReference type="CDD" id="cd17876">
    <property type="entry name" value="SRalpha_C"/>
    <property type="match status" value="1"/>
</dbReference>
<dbReference type="SMART" id="SM00382">
    <property type="entry name" value="AAA"/>
    <property type="match status" value="1"/>
</dbReference>